<dbReference type="PANTHER" id="PTHR36115">
    <property type="entry name" value="PROLINE-RICH ANTIGEN HOMOLOG-RELATED"/>
    <property type="match status" value="1"/>
</dbReference>
<dbReference type="Proteomes" id="UP001596036">
    <property type="component" value="Unassembled WGS sequence"/>
</dbReference>
<evidence type="ECO:0000313" key="9">
    <source>
        <dbReference type="Proteomes" id="UP001596036"/>
    </source>
</evidence>
<accession>A0ABW0SKA9</accession>
<keyword evidence="3 6" id="KW-0812">Transmembrane</keyword>
<feature type="transmembrane region" description="Helical" evidence="6">
    <location>
        <begin position="69"/>
        <end position="88"/>
    </location>
</feature>
<keyword evidence="4 6" id="KW-1133">Transmembrane helix</keyword>
<dbReference type="PANTHER" id="PTHR36115:SF4">
    <property type="entry name" value="MEMBRANE PROTEIN"/>
    <property type="match status" value="1"/>
</dbReference>
<organism evidence="8 9">
    <name type="scientific">Lysobacter yangpyeongensis</name>
    <dbReference type="NCBI Taxonomy" id="346182"/>
    <lineage>
        <taxon>Bacteria</taxon>
        <taxon>Pseudomonadati</taxon>
        <taxon>Pseudomonadota</taxon>
        <taxon>Gammaproteobacteria</taxon>
        <taxon>Lysobacterales</taxon>
        <taxon>Lysobacteraceae</taxon>
        <taxon>Lysobacter</taxon>
    </lineage>
</organism>
<keyword evidence="5 6" id="KW-0472">Membrane</keyword>
<evidence type="ECO:0000256" key="1">
    <source>
        <dbReference type="ARBA" id="ARBA00004651"/>
    </source>
</evidence>
<comment type="subcellular location">
    <subcellularLocation>
        <location evidence="1">Cell membrane</location>
        <topology evidence="1">Multi-pass membrane protein</topology>
    </subcellularLocation>
</comment>
<protein>
    <submittedName>
        <fullName evidence="8">RDD family protein</fullName>
    </submittedName>
</protein>
<keyword evidence="9" id="KW-1185">Reference proteome</keyword>
<evidence type="ECO:0000259" key="7">
    <source>
        <dbReference type="Pfam" id="PF06271"/>
    </source>
</evidence>
<evidence type="ECO:0000256" key="5">
    <source>
        <dbReference type="ARBA" id="ARBA00023136"/>
    </source>
</evidence>
<dbReference type="RefSeq" id="WP_386753381.1">
    <property type="nucleotide sequence ID" value="NZ_JBHSNM010000001.1"/>
</dbReference>
<evidence type="ECO:0000313" key="8">
    <source>
        <dbReference type="EMBL" id="MFC5569346.1"/>
    </source>
</evidence>
<name>A0ABW0SKA9_9GAMM</name>
<comment type="caution">
    <text evidence="8">The sequence shown here is derived from an EMBL/GenBank/DDBJ whole genome shotgun (WGS) entry which is preliminary data.</text>
</comment>
<evidence type="ECO:0000256" key="3">
    <source>
        <dbReference type="ARBA" id="ARBA00022692"/>
    </source>
</evidence>
<evidence type="ECO:0000256" key="4">
    <source>
        <dbReference type="ARBA" id="ARBA00022989"/>
    </source>
</evidence>
<dbReference type="InterPro" id="IPR010432">
    <property type="entry name" value="RDD"/>
</dbReference>
<sequence>MQAPDHDPYRAPQARVADVMTPLALAGRGQRLGAKLIDALLSAVVTMPVFYFSGWFSEVVDLAMNRKPVPLALSLFSVGAGLAAHTLLQAYPLHRYGQTWGKRMLAIRIVDMEGNRPALARLIGLRFFSSQLIGLIPFVGKWAGLAGVLMIFRNDRRCLHDFIAGTRVINC</sequence>
<feature type="domain" description="RDD" evidence="7">
    <location>
        <begin position="26"/>
        <end position="165"/>
    </location>
</feature>
<dbReference type="Pfam" id="PF06271">
    <property type="entry name" value="RDD"/>
    <property type="match status" value="1"/>
</dbReference>
<keyword evidence="2" id="KW-1003">Cell membrane</keyword>
<proteinExistence type="predicted"/>
<evidence type="ECO:0000256" key="2">
    <source>
        <dbReference type="ARBA" id="ARBA00022475"/>
    </source>
</evidence>
<dbReference type="InterPro" id="IPR051791">
    <property type="entry name" value="Pra-immunoreactive"/>
</dbReference>
<dbReference type="EMBL" id="JBHSNM010000001">
    <property type="protein sequence ID" value="MFC5569346.1"/>
    <property type="molecule type" value="Genomic_DNA"/>
</dbReference>
<reference evidence="9" key="1">
    <citation type="journal article" date="2019" name="Int. J. Syst. Evol. Microbiol.">
        <title>The Global Catalogue of Microorganisms (GCM) 10K type strain sequencing project: providing services to taxonomists for standard genome sequencing and annotation.</title>
        <authorList>
            <consortium name="The Broad Institute Genomics Platform"/>
            <consortium name="The Broad Institute Genome Sequencing Center for Infectious Disease"/>
            <person name="Wu L."/>
            <person name="Ma J."/>
        </authorList>
    </citation>
    <scope>NUCLEOTIDE SEQUENCE [LARGE SCALE GENOMIC DNA]</scope>
    <source>
        <strain evidence="9">KACC 11407</strain>
    </source>
</reference>
<feature type="transmembrane region" description="Helical" evidence="6">
    <location>
        <begin position="132"/>
        <end position="152"/>
    </location>
</feature>
<gene>
    <name evidence="8" type="ORF">ACFPN1_04585</name>
</gene>
<evidence type="ECO:0000256" key="6">
    <source>
        <dbReference type="SAM" id="Phobius"/>
    </source>
</evidence>
<feature type="transmembrane region" description="Helical" evidence="6">
    <location>
        <begin position="36"/>
        <end position="57"/>
    </location>
</feature>